<dbReference type="Pfam" id="PF08668">
    <property type="entry name" value="HDOD"/>
    <property type="match status" value="1"/>
</dbReference>
<name>A0ABS8G9Y0_9ALTE</name>
<evidence type="ECO:0000259" key="1">
    <source>
        <dbReference type="PROSITE" id="PS51833"/>
    </source>
</evidence>
<dbReference type="InterPro" id="IPR052340">
    <property type="entry name" value="RNase_Y/CdgJ"/>
</dbReference>
<gene>
    <name evidence="2" type="ORF">LJ739_14160</name>
</gene>
<reference evidence="2 3" key="1">
    <citation type="submission" date="2021-10" db="EMBL/GenBank/DDBJ databases">
        <title>Draft genome of Aestuariibacter halophilus JC2043.</title>
        <authorList>
            <person name="Emsley S.A."/>
            <person name="Pfannmuller K.M."/>
            <person name="Ushijima B."/>
            <person name="Saw J.H."/>
            <person name="Videau P."/>
        </authorList>
    </citation>
    <scope>NUCLEOTIDE SEQUENCE [LARGE SCALE GENOMIC DNA]</scope>
    <source>
        <strain evidence="2 3">JC2043</strain>
    </source>
</reference>
<evidence type="ECO:0000313" key="3">
    <source>
        <dbReference type="Proteomes" id="UP001520878"/>
    </source>
</evidence>
<dbReference type="PANTHER" id="PTHR33525:SF4">
    <property type="entry name" value="CYCLIC DI-GMP PHOSPHODIESTERASE CDGJ"/>
    <property type="match status" value="1"/>
</dbReference>
<dbReference type="Gene3D" id="1.10.3210.10">
    <property type="entry name" value="Hypothetical protein af1432"/>
    <property type="match status" value="1"/>
</dbReference>
<feature type="domain" description="HDOD" evidence="1">
    <location>
        <begin position="102"/>
        <end position="318"/>
    </location>
</feature>
<sequence length="387" mass="44333">MTDSYTIQQRVEQRCNILLTGLGNVQKVLGVDVEGVLRKEDSEQFDARRQLLRVEKQAIRDKELNEKSEQSYVDSIRDMVHENLLEQFKERLQDKDTIFYKILGYDDGLTALLDALTVRASSISKIEPLAAEVPWLYDDLIKMINQPKYRKTDARGKVVTVESLRVALSFLGMENLKLVVPAMAFRRWIPQITDPYPDIKSRLWECALATALSCRKIAEHSKVDPGQAFTLGLFHELGKLVVTRLYFRLFDEVQRAALIEAHNDRKREEHTALTKIEPSADYLIFLLESFAAQISAELITRMGFKRLFIATAIHEYAERKPLAQCSPMARVLHQGIAYARYRILKGHKLITMDEAKEYLREVAMPSGALSALKATDLRSLNLTFDEN</sequence>
<protein>
    <submittedName>
        <fullName evidence="2">HDOD domain-containing protein</fullName>
    </submittedName>
</protein>
<dbReference type="PANTHER" id="PTHR33525">
    <property type="match status" value="1"/>
</dbReference>
<evidence type="ECO:0000313" key="2">
    <source>
        <dbReference type="EMBL" id="MCC2617392.1"/>
    </source>
</evidence>
<dbReference type="EMBL" id="JAJEWP010000004">
    <property type="protein sequence ID" value="MCC2617392.1"/>
    <property type="molecule type" value="Genomic_DNA"/>
</dbReference>
<dbReference type="InterPro" id="IPR013976">
    <property type="entry name" value="HDOD"/>
</dbReference>
<keyword evidence="3" id="KW-1185">Reference proteome</keyword>
<dbReference type="Proteomes" id="UP001520878">
    <property type="component" value="Unassembled WGS sequence"/>
</dbReference>
<dbReference type="PROSITE" id="PS51833">
    <property type="entry name" value="HDOD"/>
    <property type="match status" value="1"/>
</dbReference>
<organism evidence="2 3">
    <name type="scientific">Fluctibacter halophilus</name>
    <dbReference type="NCBI Taxonomy" id="226011"/>
    <lineage>
        <taxon>Bacteria</taxon>
        <taxon>Pseudomonadati</taxon>
        <taxon>Pseudomonadota</taxon>
        <taxon>Gammaproteobacteria</taxon>
        <taxon>Alteromonadales</taxon>
        <taxon>Alteromonadaceae</taxon>
        <taxon>Fluctibacter</taxon>
    </lineage>
</organism>
<proteinExistence type="predicted"/>
<dbReference type="RefSeq" id="WP_229161501.1">
    <property type="nucleotide sequence ID" value="NZ_JAJEWP010000004.1"/>
</dbReference>
<accession>A0ABS8G9Y0</accession>
<comment type="caution">
    <text evidence="2">The sequence shown here is derived from an EMBL/GenBank/DDBJ whole genome shotgun (WGS) entry which is preliminary data.</text>
</comment>
<dbReference type="SUPFAM" id="SSF109604">
    <property type="entry name" value="HD-domain/PDEase-like"/>
    <property type="match status" value="1"/>
</dbReference>